<dbReference type="EMBL" id="MWPQ01000005">
    <property type="protein sequence ID" value="OPH84272.1"/>
    <property type="molecule type" value="Genomic_DNA"/>
</dbReference>
<organism evidence="2 3">
    <name type="scientific">Nitrobacter vulgaris</name>
    <dbReference type="NCBI Taxonomy" id="29421"/>
    <lineage>
        <taxon>Bacteria</taxon>
        <taxon>Pseudomonadati</taxon>
        <taxon>Pseudomonadota</taxon>
        <taxon>Alphaproteobacteria</taxon>
        <taxon>Hyphomicrobiales</taxon>
        <taxon>Nitrobacteraceae</taxon>
        <taxon>Nitrobacter</taxon>
    </lineage>
</organism>
<dbReference type="OrthoDB" id="4770405at2"/>
<dbReference type="Proteomes" id="UP000189940">
    <property type="component" value="Unassembled WGS sequence"/>
</dbReference>
<reference evidence="2 3" key="1">
    <citation type="submission" date="2017-02" db="EMBL/GenBank/DDBJ databases">
        <title>Genome sequence of the nitrite-oxidizing bacterium Nitrobacter vulgaris strain Ab1.</title>
        <authorList>
            <person name="Mellbye B.L."/>
            <person name="Davis E.W."/>
            <person name="Spieck E."/>
            <person name="Chang J.H."/>
            <person name="Bottomley P.J."/>
            <person name="Sayavedra-Soto L.A."/>
        </authorList>
    </citation>
    <scope>NUCLEOTIDE SEQUENCE [LARGE SCALE GENOMIC DNA]</scope>
    <source>
        <strain evidence="2 3">Ab1</strain>
    </source>
</reference>
<evidence type="ECO:0000313" key="2">
    <source>
        <dbReference type="EMBL" id="OPH84272.1"/>
    </source>
</evidence>
<feature type="region of interest" description="Disordered" evidence="1">
    <location>
        <begin position="700"/>
        <end position="726"/>
    </location>
</feature>
<name>A0A1V4I384_NITVU</name>
<proteinExistence type="predicted"/>
<gene>
    <name evidence="2" type="ORF">B2M20_01845</name>
</gene>
<comment type="caution">
    <text evidence="2">The sequence shown here is derived from an EMBL/GenBank/DDBJ whole genome shotgun (WGS) entry which is preliminary data.</text>
</comment>
<evidence type="ECO:0000256" key="1">
    <source>
        <dbReference type="SAM" id="MobiDB-lite"/>
    </source>
</evidence>
<sequence length="1459" mass="161875">MAVKDGDLDHALGITMRLAQVVAANSRGDEFIRKSPALAATLGDRDAYRRLFSDRSGWRGARDARLTIAHAFSNEMEEAEIHCGRAIDWINWNARKERDELELPHERTGPAHDDFASILFLKIVQKDFKPVDGNLHQWGRGLAIPVARQAVKLARQYECATGLSVLSELAAFAASSKSKSFVLKATLLSSKTALTSKERKLLARSVAEAKLKAEKLVTLSDDAGRDFVSAAFAALVHDGPSSAKKLLDADAQVRPTAYDYGERYGPSRAWIPFLQTCVAAWSKKRAVAIHDLLPQGVKITAAARALKKREEVKSFLAALPAVRRKGQKKAKSGTKPEGRFDSRECKEIAVGIETVLKIIEPIQASMCARVADKGVSAFLGNWASFVSKTVTRGFEEPEKMLAKTVGLGFARLLLQHAPAISDSDAVAVIDVISRPRFLLSEKAYVLSLLAAKGHLHSRAGAFAQSMVDEIRKDDQTDQRGDDYASLAEALLEMSVPEARLYYRNGLAELDKLGSGDYDLIYAILHYAAGQPGGCIRPELGHRLMNLCQTIFAHDSHKFGWNLFGIACAKSVGTTAATKLIRWNDEDVASYSLGLPQLASYLSAEKHLSPLRAAVLLGICKDHGWHEWSVGDGLLSILPQARNVGEKRTIFEAVFGKLIAEHSDGGWSSVWQGILNVAEKNPAVVGDGDVSTAKQLLEEAERKRHEYNSRSSSGPSSPASIESKKKEQDPDAFVKALVSKCDPGSAASIDEALNEIDAVKSLPFYVRRDFFSTIRAACPYAKRLDHLLALAEANNVSFDQAIDHIQDCVSEWSGSSAHIAAEKKNVVSHLFKSKGSELFSISYGSVSREIKQLSDLCGDESFVLNHVLDTISTERVELNGEQWLQLATVLSHQTSHSASRDALENFLSGPAAGLADQIGEGAYKPDFKISDERELLVGIIWHLLGDDDAYIKWSIARALPLFVSLGLIDDLNALLAQFDRREVPALKTESYNLSFQNSQQWLLMGLARAALIHGAKLAPLKPRLFQLAARNDVHILNKRHILRCLRNIGCEAAEIANLAQEVEVDPKGIAVVKGSWPKHVPAKSGFSFDYEFNKSEISHLARVFHISDGQCVDAIAHEIQRIWPSATNMDAFPGHDRYRKERTDRYEYYREHVQKHALLSAATTLRQSHPVARQSYDEDPASPFELWLNDYDVTFKDGSWLSDHKDQEPEVCGKSLLGPRVKNVESLILTPAIFESLGILNIAESAMLPIYGRWKSPDGVYVRIETALGKPRGIVGLCQKFVRRADHDLWLPLFLHDGFDDPYRQASPFEPFVWVLENYSIGVDSREKIATDGVASRPRLGVKLLKAFGLIPDKDFREWKTSHNELAMRSQVWGEWMPDPDDNRGSHRNENGEILWASQDWLDRALPLIDRQLVFHVTLSKYKDRRFGDSSGVKAVYVGTRPAGDEIRFWYAKKSSNTTY</sequence>
<feature type="compositionally biased region" description="Low complexity" evidence="1">
    <location>
        <begin position="708"/>
        <end position="720"/>
    </location>
</feature>
<evidence type="ECO:0000313" key="3">
    <source>
        <dbReference type="Proteomes" id="UP000189940"/>
    </source>
</evidence>
<accession>A0A1V4I384</accession>
<dbReference type="STRING" id="29421.B2M20_01845"/>
<dbReference type="RefSeq" id="WP_079445409.1">
    <property type="nucleotide sequence ID" value="NZ_MWPQ01000005.1"/>
</dbReference>
<protein>
    <recommendedName>
        <fullName evidence="4">DUF4132 domain-containing protein</fullName>
    </recommendedName>
</protein>
<evidence type="ECO:0008006" key="4">
    <source>
        <dbReference type="Google" id="ProtNLM"/>
    </source>
</evidence>
<keyword evidence="3" id="KW-1185">Reference proteome</keyword>